<keyword evidence="4" id="KW-1185">Reference proteome</keyword>
<dbReference type="EMBL" id="SMKP01000151">
    <property type="protein sequence ID" value="TDD14290.1"/>
    <property type="molecule type" value="Genomic_DNA"/>
</dbReference>
<reference evidence="3 4" key="1">
    <citation type="submission" date="2019-03" db="EMBL/GenBank/DDBJ databases">
        <title>Draft genome sequences of novel Actinobacteria.</title>
        <authorList>
            <person name="Sahin N."/>
            <person name="Ay H."/>
            <person name="Saygin H."/>
        </authorList>
    </citation>
    <scope>NUCLEOTIDE SEQUENCE [LARGE SCALE GENOMIC DNA]</scope>
    <source>
        <strain evidence="3 4">KC712</strain>
    </source>
</reference>
<keyword evidence="2" id="KW-0472">Membrane</keyword>
<feature type="region of interest" description="Disordered" evidence="1">
    <location>
        <begin position="1"/>
        <end position="40"/>
    </location>
</feature>
<dbReference type="OrthoDB" id="3536501at2"/>
<protein>
    <submittedName>
        <fullName evidence="3">Uncharacterized protein</fullName>
    </submittedName>
</protein>
<accession>A0A4R4WKR3</accession>
<evidence type="ECO:0000256" key="1">
    <source>
        <dbReference type="SAM" id="MobiDB-lite"/>
    </source>
</evidence>
<organism evidence="3 4">
    <name type="scientific">Nonomuraea diastatica</name>
    <dbReference type="NCBI Taxonomy" id="1848329"/>
    <lineage>
        <taxon>Bacteria</taxon>
        <taxon>Bacillati</taxon>
        <taxon>Actinomycetota</taxon>
        <taxon>Actinomycetes</taxon>
        <taxon>Streptosporangiales</taxon>
        <taxon>Streptosporangiaceae</taxon>
        <taxon>Nonomuraea</taxon>
    </lineage>
</organism>
<sequence>MRRSRPARPPRVRPPARPSACHRTGAPAARPAAIHVPDTPRRGLAGPAGAVYGQGVNSAAEILLLLIGVSMGLFVLISLLVMVPGRASRRREGSWPVWVGGPSRSERGVSTSALVLADRVAHWTDVPEHDWVAAAETAEPGRRVGGASAGW</sequence>
<proteinExistence type="predicted"/>
<name>A0A4R4WKR3_9ACTN</name>
<dbReference type="Proteomes" id="UP000294543">
    <property type="component" value="Unassembled WGS sequence"/>
</dbReference>
<evidence type="ECO:0000313" key="4">
    <source>
        <dbReference type="Proteomes" id="UP000294543"/>
    </source>
</evidence>
<gene>
    <name evidence="3" type="ORF">E1294_38040</name>
</gene>
<feature type="transmembrane region" description="Helical" evidence="2">
    <location>
        <begin position="62"/>
        <end position="83"/>
    </location>
</feature>
<feature type="compositionally biased region" description="Basic residues" evidence="1">
    <location>
        <begin position="1"/>
        <end position="11"/>
    </location>
</feature>
<comment type="caution">
    <text evidence="3">The sequence shown here is derived from an EMBL/GenBank/DDBJ whole genome shotgun (WGS) entry which is preliminary data.</text>
</comment>
<evidence type="ECO:0000256" key="2">
    <source>
        <dbReference type="SAM" id="Phobius"/>
    </source>
</evidence>
<keyword evidence="2" id="KW-1133">Transmembrane helix</keyword>
<dbReference type="AlphaFoldDB" id="A0A4R4WKR3"/>
<keyword evidence="2" id="KW-0812">Transmembrane</keyword>
<evidence type="ECO:0000313" key="3">
    <source>
        <dbReference type="EMBL" id="TDD14290.1"/>
    </source>
</evidence>